<organism evidence="10 11">
    <name type="scientific">Drosophila hydei</name>
    <name type="common">Fruit fly</name>
    <dbReference type="NCBI Taxonomy" id="7224"/>
    <lineage>
        <taxon>Eukaryota</taxon>
        <taxon>Metazoa</taxon>
        <taxon>Ecdysozoa</taxon>
        <taxon>Arthropoda</taxon>
        <taxon>Hexapoda</taxon>
        <taxon>Insecta</taxon>
        <taxon>Pterygota</taxon>
        <taxon>Neoptera</taxon>
        <taxon>Endopterygota</taxon>
        <taxon>Diptera</taxon>
        <taxon>Brachycera</taxon>
        <taxon>Muscomorpha</taxon>
        <taxon>Ephydroidea</taxon>
        <taxon>Drosophilidae</taxon>
        <taxon>Drosophila</taxon>
    </lineage>
</organism>
<feature type="transmembrane region" description="Helical" evidence="8">
    <location>
        <begin position="594"/>
        <end position="613"/>
    </location>
</feature>
<reference evidence="11" key="1">
    <citation type="submission" date="2025-08" db="UniProtKB">
        <authorList>
            <consortium name="RefSeq"/>
        </authorList>
    </citation>
    <scope>IDENTIFICATION</scope>
    <source>
        <strain evidence="11">15085-1641.00</strain>
        <tissue evidence="11">Whole body</tissue>
    </source>
</reference>
<keyword evidence="6" id="KW-0675">Receptor</keyword>
<feature type="transmembrane region" description="Helical" evidence="8">
    <location>
        <begin position="392"/>
        <end position="410"/>
    </location>
</feature>
<keyword evidence="4 8" id="KW-1133">Transmembrane helix</keyword>
<comment type="subcellular location">
    <subcellularLocation>
        <location evidence="1">Cell membrane</location>
        <topology evidence="1">Multi-pass membrane protein</topology>
    </subcellularLocation>
</comment>
<evidence type="ECO:0000256" key="2">
    <source>
        <dbReference type="ARBA" id="ARBA00022475"/>
    </source>
</evidence>
<dbReference type="GeneID" id="111598629"/>
<feature type="transmembrane region" description="Helical" evidence="8">
    <location>
        <begin position="330"/>
        <end position="350"/>
    </location>
</feature>
<keyword evidence="5 8" id="KW-0472">Membrane</keyword>
<keyword evidence="10" id="KW-1185">Reference proteome</keyword>
<name>A0A6J1LZY4_DROHY</name>
<dbReference type="RefSeq" id="XP_023169738.2">
    <property type="nucleotide sequence ID" value="XM_023313970.2"/>
</dbReference>
<dbReference type="OrthoDB" id="6353409at2759"/>
<dbReference type="Proteomes" id="UP000504633">
    <property type="component" value="Unplaced"/>
</dbReference>
<dbReference type="GO" id="GO:0005886">
    <property type="term" value="C:plasma membrane"/>
    <property type="evidence" value="ECO:0007669"/>
    <property type="project" value="UniProtKB-SubCell"/>
</dbReference>
<keyword evidence="7" id="KW-0325">Glycoprotein</keyword>
<dbReference type="PANTHER" id="PTHR42643:SF31">
    <property type="entry name" value="IONOTROPIC RECEPTOR 68B-RELATED"/>
    <property type="match status" value="1"/>
</dbReference>
<keyword evidence="3 8" id="KW-0812">Transmembrane</keyword>
<dbReference type="Gene3D" id="1.10.287.70">
    <property type="match status" value="1"/>
</dbReference>
<keyword evidence="9" id="KW-0732">Signal</keyword>
<evidence type="ECO:0000256" key="5">
    <source>
        <dbReference type="ARBA" id="ARBA00023136"/>
    </source>
</evidence>
<evidence type="ECO:0000256" key="6">
    <source>
        <dbReference type="ARBA" id="ARBA00023170"/>
    </source>
</evidence>
<sequence>MAATLNLLCLFVLLFFLKGILQLSAAANPMLLPWDEEDSDLMVEVGKILCRARIKVLFVYFENQSTHDHSGEILREVTKCDTSYISIRNKFLPLEAVKDDGILMYMVMIIKDISQPLKLSLINKKSAAKHLSHVLLLVRNAENLSVNWMRASFRQFWSIWLLNIVIIFHRDGRLHIYRYNPFTDNFLLPVDVAPHELPTLQQLFPKNVPNMHRKPLRICLYMDEVRAIYGPNGKLMGTDGLLASYIAQRMNATRIITRPLFYNQSTDICYKEIANEFDDLAMNIRFLAPDTFKKRIEATIAHNRDDLCVIVPKAKAELLFWNIFRSFGGWVWLAIGSSMVLSYFFCRLLLSCTSSLPVHGRLRHRLGQGAAFELYSCTLAQPMAHVPRNSSVCVFLILWLYFGMLISTAFRGNLTSIIVYRKPLPDINDLSELAASSYKILMRRRHKKHIRQFLSIGHENEARIKQHMREVPDTELTDYFNQNDQSYAYLEKHHIGSFQVNARQHMHLGRPLFHLMDSCLVPFHAVYTVPYGSPYLGFINQLIRGAHEFGFERYWDRIMNTAFIKSGTKVQNNRRHNNSDDPVVLKLEHFHAVFFLWAIGLALAFLIYLWELLQHNWAKTKRNR</sequence>
<keyword evidence="2" id="KW-1003">Cell membrane</keyword>
<dbReference type="CTD" id="41052"/>
<dbReference type="PANTHER" id="PTHR42643">
    <property type="entry name" value="IONOTROPIC RECEPTOR 20A-RELATED"/>
    <property type="match status" value="1"/>
</dbReference>
<proteinExistence type="predicted"/>
<accession>A0A6J1LZY4</accession>
<evidence type="ECO:0000256" key="7">
    <source>
        <dbReference type="ARBA" id="ARBA00023180"/>
    </source>
</evidence>
<evidence type="ECO:0000256" key="9">
    <source>
        <dbReference type="SAM" id="SignalP"/>
    </source>
</evidence>
<evidence type="ECO:0000313" key="10">
    <source>
        <dbReference type="Proteomes" id="UP000504633"/>
    </source>
</evidence>
<evidence type="ECO:0000256" key="1">
    <source>
        <dbReference type="ARBA" id="ARBA00004651"/>
    </source>
</evidence>
<feature type="signal peptide" evidence="9">
    <location>
        <begin position="1"/>
        <end position="26"/>
    </location>
</feature>
<dbReference type="InterPro" id="IPR052192">
    <property type="entry name" value="Insect_Ionotropic_Sensory_Rcpt"/>
</dbReference>
<evidence type="ECO:0000256" key="3">
    <source>
        <dbReference type="ARBA" id="ARBA00022692"/>
    </source>
</evidence>
<evidence type="ECO:0000256" key="8">
    <source>
        <dbReference type="SAM" id="Phobius"/>
    </source>
</evidence>
<protein>
    <submittedName>
        <fullName evidence="11">Uncharacterized protein LOC111598629 isoform X2</fullName>
    </submittedName>
</protein>
<evidence type="ECO:0000256" key="4">
    <source>
        <dbReference type="ARBA" id="ARBA00022989"/>
    </source>
</evidence>
<gene>
    <name evidence="11" type="primary">LOC111598629</name>
</gene>
<dbReference type="AlphaFoldDB" id="A0A6J1LZY4"/>
<feature type="chain" id="PRO_5027020761" evidence="9">
    <location>
        <begin position="27"/>
        <end position="624"/>
    </location>
</feature>
<evidence type="ECO:0000313" key="11">
    <source>
        <dbReference type="RefSeq" id="XP_023169738.2"/>
    </source>
</evidence>